<dbReference type="EC" id="2.4.1.5" evidence="4"/>
<dbReference type="Pfam" id="PF19258">
    <property type="entry name" value="KxYKxGKxW_sig"/>
    <property type="match status" value="1"/>
</dbReference>
<comment type="catalytic activity">
    <reaction evidence="1">
        <text>[(1-&gt;6)-alpha-D-glucosyl](n) + sucrose = [(1-&gt;6)-alpha-D-glucosyl](n+1) + D-fructose</text>
        <dbReference type="Rhea" id="RHEA:18825"/>
        <dbReference type="Rhea" id="RHEA-COMP:11144"/>
        <dbReference type="Rhea" id="RHEA-COMP:11145"/>
        <dbReference type="ChEBI" id="CHEBI:17992"/>
        <dbReference type="ChEBI" id="CHEBI:18269"/>
        <dbReference type="ChEBI" id="CHEBI:37721"/>
        <dbReference type="EC" id="2.4.1.5"/>
    </reaction>
</comment>
<feature type="repeat" description="Cell wall-binding" evidence="11">
    <location>
        <begin position="1188"/>
        <end position="1208"/>
    </location>
</feature>
<dbReference type="InterPro" id="IPR018337">
    <property type="entry name" value="Cell_wall/Cho-bd_repeat"/>
</dbReference>
<sequence>MRNKETTCRKKLYKSGKLWVTAGLLSSLGLGLSVPQVYADTTQSGQIAQVKVIPDNPKSVQNSDDDHIVTTDVPKDKKVTHNHHAVVVDQAIANQGQPKLSSDDNSANKLDKSSQVADANKTEQKDTVNNVVVDPNNDDDSVNKADKNGQVAANDIKKANQDNNPTPLRDKNSADDRVEKADQVDVGVKPDENQAPATNPVIDSNSDQDNKKETSSNKSISTPQDEKQTASLTAPTQYNSKNIQTIDGKTYYIDDNGQKKKNFTTIVDGHVLYFDKDNGFLVPTNDYQFKEGLTSQNNNFTKHNAVHGDTADNFTEIDGYLTADSWYRPKDILVNGKDWTSSSNNDFRPLLMTWWPDKVTQINYLNYMKSIGLSNSQVEYSNQDSQSVLNQAAQDVQIKIEQKISHDGQTEWLKNNVSDFVKRQPNWNIASEYATTGNDKDHLQGGALLYVNSDKTPDANSDYRLLNRTPTNQKGYYSYSTDLTQGGYDFLLANDVDNSNPAVQAEQLNWMYYLLNLGSITNQDADANFDSIRVDAVDNVDADLLQIAADYMKAAYGVDKSDSVANQHLSILEDWSDNDAEYVKDNHDNQLSMDNKLRLSLKYSLTMPTADQNGNSVRSGLEPLITNSLVDRTIDTTNNVARPNYSFVRAHDSEVQTVIAEIIKQRIDPNSDGLTPTLDQLTQAFKIYNADQLKTNKEFTQYNIPSTYALLLTNKDTVPRAYYGDLFTDDGQYMANKSPYYDAINTLLQSRLKYVAGGQQMAMHYMAGDSNMPANGNRGVLTSVRYGKGAMTADEQGTNDTRTQGIAVIEANNPDLKLNQHDQVVVKMGAAHKNQAYRPVLLTTNNGIATYISDSDVSDALIKYTNNNGELTFDASEIKGFANSQVSGYLAVWVPVGADNKQTAVTESYSVDEVKNGQTFHSNAALDSQVIYEGFSNFQSFPTNEDEYANVIIAKNSDLYKSWGITSFEFPPQYRSSTEGGFLDSIIQNGYAFTDRYDLGFDTPTKYGTIDQLRDAIKSLHQAGIQAMADWVPDQIYNLTGQQIVTAQRVNNSGIYNENSVINKTLYAAQTVGGGEYQKLYGGEFLDTIKKLYPSLFTTKQISTGVPMDPSEKIKEWSAKYFNGSNIQGRGAYYVLKDWATNDYFKVSSPNQNQAFLPKQLLNQTASTGFVNDNKGMTYFSTSGYQAKDTFIQDEQSNWYYFNKNGYMTYGFQKINGFGYYFLPNGIELQDAYMENSNGNVYYFNKQGKQLTNVYFMDDNKQWHYFDKNGTMANKGMTTIHINGEEIVQYFNQDGVQAKDQFITTSDGKMYYFSDDSGDMISNQFKKLADGSWAYFGSDGSAIKGSQQIKGQALYFDDDYRQIKGREKVDTQGLIRYYNADSGEIIVNRFEKLSDGSWAYFGVDGVAVKGNRIIEGQNLFFEDNYSQVKGKTVTDTQGRIRYYDADSGEMIVNRFEKLSNGSWAYFGADGVAVKGYQTIDGQQLYFDDNYAQIKGQEVVDVQGRLRFFDADSGEMVVNQFRQLSDGSWAYFGADGVAVKGHQTINGKKMYFDNNCHQVKGQEVIDSQGSVHYYDADSGEMVVNQSRQLSDGTWRYFDNDGKA</sequence>
<evidence type="ECO:0000256" key="8">
    <source>
        <dbReference type="ARBA" id="ARBA00022737"/>
    </source>
</evidence>
<dbReference type="Gene3D" id="3.20.20.80">
    <property type="entry name" value="Glycosidases"/>
    <property type="match status" value="1"/>
</dbReference>
<feature type="compositionally biased region" description="Polar residues" evidence="12">
    <location>
        <begin position="92"/>
        <end position="117"/>
    </location>
</feature>
<evidence type="ECO:0000259" key="14">
    <source>
        <dbReference type="Pfam" id="PF02324"/>
    </source>
</evidence>
<dbReference type="GO" id="GO:0009250">
    <property type="term" value="P:glucan biosynthetic process"/>
    <property type="evidence" value="ECO:0007669"/>
    <property type="project" value="InterPro"/>
</dbReference>
<evidence type="ECO:0000256" key="11">
    <source>
        <dbReference type="PROSITE-ProRule" id="PRU00591"/>
    </source>
</evidence>
<dbReference type="Gene3D" id="2.30.30.420">
    <property type="entry name" value="glucansucrase"/>
    <property type="match status" value="1"/>
</dbReference>
<dbReference type="Gene3D" id="2.30.30.20">
    <property type="entry name" value="Aspartate carbamoyltransferase regulatory subunit, C-terminal domain"/>
    <property type="match status" value="1"/>
</dbReference>
<dbReference type="PROSITE" id="PS51170">
    <property type="entry name" value="CW"/>
    <property type="match status" value="1"/>
</dbReference>
<evidence type="ECO:0000313" key="15">
    <source>
        <dbReference type="EMBL" id="QEA32808.1"/>
    </source>
</evidence>
<evidence type="ECO:0000256" key="4">
    <source>
        <dbReference type="ARBA" id="ARBA00012592"/>
    </source>
</evidence>
<keyword evidence="7 13" id="KW-0732">Signal</keyword>
<evidence type="ECO:0000256" key="6">
    <source>
        <dbReference type="ARBA" id="ARBA00022679"/>
    </source>
</evidence>
<dbReference type="InterPro" id="IPR003318">
    <property type="entry name" value="Glyco_hydro70cat"/>
</dbReference>
<proteinExistence type="inferred from homology"/>
<dbReference type="NCBIfam" id="TIGR04035">
    <property type="entry name" value="glucan_65_rpt"/>
    <property type="match status" value="5"/>
</dbReference>
<evidence type="ECO:0000256" key="12">
    <source>
        <dbReference type="SAM" id="MobiDB-lite"/>
    </source>
</evidence>
<feature type="region of interest" description="Disordered" evidence="12">
    <location>
        <begin position="91"/>
        <end position="236"/>
    </location>
</feature>
<feature type="domain" description="Glycoside hydrolase family 70 catalytic" evidence="14">
    <location>
        <begin position="350"/>
        <end position="1175"/>
    </location>
</feature>
<dbReference type="Gene3D" id="2.60.40.1180">
    <property type="entry name" value="Golgi alpha-mannosidase II"/>
    <property type="match status" value="1"/>
</dbReference>
<gene>
    <name evidence="15" type="ORF">FGL89_00970</name>
</gene>
<feature type="compositionally biased region" description="Polar residues" evidence="12">
    <location>
        <begin position="216"/>
        <end position="236"/>
    </location>
</feature>
<dbReference type="Proteomes" id="UP000321332">
    <property type="component" value="Chromosome"/>
</dbReference>
<dbReference type="Pfam" id="PF02324">
    <property type="entry name" value="Glyco_hydro_70"/>
    <property type="match status" value="1"/>
</dbReference>
<dbReference type="InterPro" id="IPR027636">
    <property type="entry name" value="Glucan-bd_rpt"/>
</dbReference>
<comment type="function">
    <text evidence="2">Production of extracellular glucans, that are thought to play a key role in the development of the dental plaque because of their ability to adhere to smooth surfaces and mediate the aggregation of bacterial cells and food debris.</text>
</comment>
<dbReference type="GeneID" id="61186292"/>
<dbReference type="Pfam" id="PF19127">
    <property type="entry name" value="Choline_bind_3"/>
    <property type="match status" value="5"/>
</dbReference>
<dbReference type="Gene3D" id="3.20.20.470">
    <property type="entry name" value="Glucansucrase"/>
    <property type="match status" value="1"/>
</dbReference>
<evidence type="ECO:0000256" key="9">
    <source>
        <dbReference type="ARBA" id="ARBA00029911"/>
    </source>
</evidence>
<reference evidence="15 16" key="1">
    <citation type="submission" date="2019-06" db="EMBL/GenBank/DDBJ databases">
        <title>Genome analyses of bacteria isolated from kimchi.</title>
        <authorList>
            <person name="Lee S."/>
            <person name="Ahn S."/>
            <person name="Roh S."/>
        </authorList>
    </citation>
    <scope>NUCLEOTIDE SEQUENCE [LARGE SCALE GENOMIC DNA]</scope>
    <source>
        <strain evidence="15 16">CBA3620</strain>
    </source>
</reference>
<dbReference type="SUPFAM" id="SSF51445">
    <property type="entry name" value="(Trans)glycosidases"/>
    <property type="match status" value="2"/>
</dbReference>
<evidence type="ECO:0000256" key="1">
    <source>
        <dbReference type="ARBA" id="ARBA00001152"/>
    </source>
</evidence>
<evidence type="ECO:0000256" key="7">
    <source>
        <dbReference type="ARBA" id="ARBA00022729"/>
    </source>
</evidence>
<dbReference type="GO" id="GO:0046527">
    <property type="term" value="F:glucosyltransferase activity"/>
    <property type="evidence" value="ECO:0007669"/>
    <property type="project" value="InterPro"/>
</dbReference>
<dbReference type="EMBL" id="CP042374">
    <property type="protein sequence ID" value="QEA32808.1"/>
    <property type="molecule type" value="Genomic_DNA"/>
</dbReference>
<keyword evidence="6" id="KW-0808">Transferase</keyword>
<feature type="compositionally biased region" description="Polar residues" evidence="12">
    <location>
        <begin position="195"/>
        <end position="207"/>
    </location>
</feature>
<dbReference type="GO" id="GO:0047849">
    <property type="term" value="F:dextransucrase activity"/>
    <property type="evidence" value="ECO:0007669"/>
    <property type="project" value="UniProtKB-EC"/>
</dbReference>
<keyword evidence="5" id="KW-0328">Glycosyltransferase</keyword>
<dbReference type="InterPro" id="IPR013780">
    <property type="entry name" value="Glyco_hydro_b"/>
</dbReference>
<dbReference type="NCBIfam" id="TIGR03715">
    <property type="entry name" value="KxYKxGKxW"/>
    <property type="match status" value="1"/>
</dbReference>
<comment type="similarity">
    <text evidence="3">Belongs to the glycosyl hydrolase 70 family.</text>
</comment>
<evidence type="ECO:0000256" key="2">
    <source>
        <dbReference type="ARBA" id="ARBA00003243"/>
    </source>
</evidence>
<dbReference type="OMA" id="QHLYFRA"/>
<dbReference type="RefSeq" id="WP_014974283.1">
    <property type="nucleotide sequence ID" value="NZ_CP042374.1"/>
</dbReference>
<feature type="compositionally biased region" description="Basic and acidic residues" evidence="12">
    <location>
        <begin position="168"/>
        <end position="192"/>
    </location>
</feature>
<name>A0AAE6M2Y1_LEUCA</name>
<dbReference type="InterPro" id="IPR017853">
    <property type="entry name" value="GH"/>
</dbReference>
<dbReference type="SUPFAM" id="SSF69360">
    <property type="entry name" value="Cell wall binding repeat"/>
    <property type="match status" value="4"/>
</dbReference>
<evidence type="ECO:0000256" key="3">
    <source>
        <dbReference type="ARBA" id="ARBA00009247"/>
    </source>
</evidence>
<organism evidence="15 16">
    <name type="scientific">Leuconostoc carnosum</name>
    <dbReference type="NCBI Taxonomy" id="1252"/>
    <lineage>
        <taxon>Bacteria</taxon>
        <taxon>Bacillati</taxon>
        <taxon>Bacillota</taxon>
        <taxon>Bacilli</taxon>
        <taxon>Lactobacillales</taxon>
        <taxon>Lactobacillaceae</taxon>
        <taxon>Leuconostoc</taxon>
    </lineage>
</organism>
<evidence type="ECO:0000256" key="10">
    <source>
        <dbReference type="ARBA" id="ARBA00032238"/>
    </source>
</evidence>
<dbReference type="Pfam" id="PF01473">
    <property type="entry name" value="Choline_bind_1"/>
    <property type="match status" value="3"/>
</dbReference>
<accession>A0AAE6M2Y1</accession>
<dbReference type="InterPro" id="IPR022263">
    <property type="entry name" value="KxYKxGKxW"/>
</dbReference>
<evidence type="ECO:0000313" key="16">
    <source>
        <dbReference type="Proteomes" id="UP000321332"/>
    </source>
</evidence>
<keyword evidence="8" id="KW-0677">Repeat</keyword>
<dbReference type="Gene3D" id="2.10.270.10">
    <property type="entry name" value="Cholin Binding"/>
    <property type="match status" value="4"/>
</dbReference>
<evidence type="ECO:0000256" key="13">
    <source>
        <dbReference type="SAM" id="SignalP"/>
    </source>
</evidence>
<protein>
    <recommendedName>
        <fullName evidence="4">dextransucrase</fullName>
        <ecNumber evidence="4">2.4.1.5</ecNumber>
    </recommendedName>
    <alternativeName>
        <fullName evidence="9">Dextransucrase</fullName>
    </alternativeName>
    <alternativeName>
        <fullName evidence="10">Sucrose 6-glucosyltransferase</fullName>
    </alternativeName>
</protein>
<evidence type="ECO:0000256" key="5">
    <source>
        <dbReference type="ARBA" id="ARBA00022676"/>
    </source>
</evidence>
<feature type="signal peptide" evidence="13">
    <location>
        <begin position="1"/>
        <end position="39"/>
    </location>
</feature>
<feature type="chain" id="PRO_5042121669" description="dextransucrase" evidence="13">
    <location>
        <begin position="40"/>
        <end position="1602"/>
    </location>
</feature>